<evidence type="ECO:0000256" key="1">
    <source>
        <dbReference type="ARBA" id="ARBA00004141"/>
    </source>
</evidence>
<evidence type="ECO:0000256" key="2">
    <source>
        <dbReference type="ARBA" id="ARBA00022692"/>
    </source>
</evidence>
<sequence>MLTRNINPESPPRPEPEEYLLLIPTGLLLFDRTGCPTIHWITSLLGAGLYSADVWIILECMCLYLPATYPRYAASLFAANDFCSSALAAGAVHYGVLLYRNLGVDRGSTVLAGLGVLGVLGMALIWLYGGMWRRHSRFGDSGLI</sequence>
<dbReference type="AlphaFoldDB" id="A0A395HPD6"/>
<dbReference type="GO" id="GO:0015244">
    <property type="term" value="F:fluconazole transmembrane transporter activity"/>
    <property type="evidence" value="ECO:0007669"/>
    <property type="project" value="TreeGrafter"/>
</dbReference>
<proteinExistence type="predicted"/>
<evidence type="ECO:0008006" key="8">
    <source>
        <dbReference type="Google" id="ProtNLM"/>
    </source>
</evidence>
<keyword evidence="4 5" id="KW-0472">Membrane</keyword>
<feature type="transmembrane region" description="Helical" evidence="5">
    <location>
        <begin position="109"/>
        <end position="128"/>
    </location>
</feature>
<evidence type="ECO:0000256" key="4">
    <source>
        <dbReference type="ARBA" id="ARBA00023136"/>
    </source>
</evidence>
<dbReference type="PANTHER" id="PTHR23502">
    <property type="entry name" value="MAJOR FACILITATOR SUPERFAMILY"/>
    <property type="match status" value="1"/>
</dbReference>
<evidence type="ECO:0000256" key="3">
    <source>
        <dbReference type="ARBA" id="ARBA00022989"/>
    </source>
</evidence>
<evidence type="ECO:0000313" key="6">
    <source>
        <dbReference type="EMBL" id="RAL08718.1"/>
    </source>
</evidence>
<dbReference type="OrthoDB" id="3357846at2759"/>
<feature type="transmembrane region" description="Helical" evidence="5">
    <location>
        <begin position="77"/>
        <end position="97"/>
    </location>
</feature>
<dbReference type="GO" id="GO:0005886">
    <property type="term" value="C:plasma membrane"/>
    <property type="evidence" value="ECO:0007669"/>
    <property type="project" value="TreeGrafter"/>
</dbReference>
<dbReference type="Proteomes" id="UP000248961">
    <property type="component" value="Unassembled WGS sequence"/>
</dbReference>
<protein>
    <recommendedName>
        <fullName evidence="8">MFS general substrate transporter</fullName>
    </recommendedName>
</protein>
<comment type="subcellular location">
    <subcellularLocation>
        <location evidence="1">Membrane</location>
        <topology evidence="1">Multi-pass membrane protein</topology>
    </subcellularLocation>
</comment>
<dbReference type="GO" id="GO:1990961">
    <property type="term" value="P:xenobiotic detoxification by transmembrane export across the plasma membrane"/>
    <property type="evidence" value="ECO:0007669"/>
    <property type="project" value="TreeGrafter"/>
</dbReference>
<accession>A0A395HPD6</accession>
<organism evidence="6 7">
    <name type="scientific">Aspergillus homomorphus (strain CBS 101889)</name>
    <dbReference type="NCBI Taxonomy" id="1450537"/>
    <lineage>
        <taxon>Eukaryota</taxon>
        <taxon>Fungi</taxon>
        <taxon>Dikarya</taxon>
        <taxon>Ascomycota</taxon>
        <taxon>Pezizomycotina</taxon>
        <taxon>Eurotiomycetes</taxon>
        <taxon>Eurotiomycetidae</taxon>
        <taxon>Eurotiales</taxon>
        <taxon>Aspergillaceae</taxon>
        <taxon>Aspergillus</taxon>
        <taxon>Aspergillus subgen. Circumdati</taxon>
    </lineage>
</organism>
<dbReference type="GeneID" id="37202887"/>
<reference evidence="6 7" key="1">
    <citation type="submission" date="2018-02" db="EMBL/GenBank/DDBJ databases">
        <title>The genomes of Aspergillus section Nigri reveals drivers in fungal speciation.</title>
        <authorList>
            <consortium name="DOE Joint Genome Institute"/>
            <person name="Vesth T.C."/>
            <person name="Nybo J."/>
            <person name="Theobald S."/>
            <person name="Brandl J."/>
            <person name="Frisvad J.C."/>
            <person name="Nielsen K.F."/>
            <person name="Lyhne E.K."/>
            <person name="Kogle M.E."/>
            <person name="Kuo A."/>
            <person name="Riley R."/>
            <person name="Clum A."/>
            <person name="Nolan M."/>
            <person name="Lipzen A."/>
            <person name="Salamov A."/>
            <person name="Henrissat B."/>
            <person name="Wiebenga A."/>
            <person name="De vries R.P."/>
            <person name="Grigoriev I.V."/>
            <person name="Mortensen U.H."/>
            <person name="Andersen M.R."/>
            <person name="Baker S.E."/>
        </authorList>
    </citation>
    <scope>NUCLEOTIDE SEQUENCE [LARGE SCALE GENOMIC DNA]</scope>
    <source>
        <strain evidence="6 7">CBS 101889</strain>
    </source>
</reference>
<dbReference type="VEuPathDB" id="FungiDB:BO97DRAFT_445924"/>
<keyword evidence="2 5" id="KW-0812">Transmembrane</keyword>
<evidence type="ECO:0000313" key="7">
    <source>
        <dbReference type="Proteomes" id="UP000248961"/>
    </source>
</evidence>
<evidence type="ECO:0000256" key="5">
    <source>
        <dbReference type="SAM" id="Phobius"/>
    </source>
</evidence>
<dbReference type="RefSeq" id="XP_025547872.1">
    <property type="nucleotide sequence ID" value="XM_025698598.1"/>
</dbReference>
<keyword evidence="3 5" id="KW-1133">Transmembrane helix</keyword>
<gene>
    <name evidence="6" type="ORF">BO97DRAFT_445924</name>
</gene>
<name>A0A395HPD6_ASPHC</name>
<dbReference type="PANTHER" id="PTHR23502:SF23">
    <property type="entry name" value="FLUCONAZOLE RESISTANCE PROTEIN 1"/>
    <property type="match status" value="1"/>
</dbReference>
<keyword evidence="7" id="KW-1185">Reference proteome</keyword>
<dbReference type="STRING" id="1450537.A0A395HPD6"/>
<dbReference type="EMBL" id="KZ824310">
    <property type="protein sequence ID" value="RAL08718.1"/>
    <property type="molecule type" value="Genomic_DNA"/>
</dbReference>